<reference evidence="1" key="1">
    <citation type="journal article" date="2023" name="Insect Mol. Biol.">
        <title>Genome sequencing provides insights into the evolution of gene families encoding plant cell wall-degrading enzymes in longhorned beetles.</title>
        <authorList>
            <person name="Shin N.R."/>
            <person name="Okamura Y."/>
            <person name="Kirsch R."/>
            <person name="Pauchet Y."/>
        </authorList>
    </citation>
    <scope>NUCLEOTIDE SEQUENCE</scope>
    <source>
        <strain evidence="1">MMC_N1</strain>
    </source>
</reference>
<name>A0ABQ9IXX1_9CUCU</name>
<sequence>MYRGTFDHVLSLIEGQIASDVIDKGRHTISAKSQFLITLWYFGTPDSFRSVCGIFNIGPVTALRAVRRVTNALFALSKDIIGLMGNTSKRLHLNLAMPDFLM</sequence>
<comment type="caution">
    <text evidence="1">The sequence shown here is derived from an EMBL/GenBank/DDBJ whole genome shotgun (WGS) entry which is preliminary data.</text>
</comment>
<proteinExistence type="predicted"/>
<gene>
    <name evidence="1" type="ORF">NQ317_005970</name>
</gene>
<keyword evidence="2" id="KW-1185">Reference proteome</keyword>
<dbReference type="Proteomes" id="UP001162164">
    <property type="component" value="Unassembled WGS sequence"/>
</dbReference>
<evidence type="ECO:0000313" key="2">
    <source>
        <dbReference type="Proteomes" id="UP001162164"/>
    </source>
</evidence>
<organism evidence="1 2">
    <name type="scientific">Molorchus minor</name>
    <dbReference type="NCBI Taxonomy" id="1323400"/>
    <lineage>
        <taxon>Eukaryota</taxon>
        <taxon>Metazoa</taxon>
        <taxon>Ecdysozoa</taxon>
        <taxon>Arthropoda</taxon>
        <taxon>Hexapoda</taxon>
        <taxon>Insecta</taxon>
        <taxon>Pterygota</taxon>
        <taxon>Neoptera</taxon>
        <taxon>Endopterygota</taxon>
        <taxon>Coleoptera</taxon>
        <taxon>Polyphaga</taxon>
        <taxon>Cucujiformia</taxon>
        <taxon>Chrysomeloidea</taxon>
        <taxon>Cerambycidae</taxon>
        <taxon>Lamiinae</taxon>
        <taxon>Monochamini</taxon>
        <taxon>Molorchus</taxon>
    </lineage>
</organism>
<accession>A0ABQ9IXX1</accession>
<protein>
    <recommendedName>
        <fullName evidence="3">Nuclease HARBI1</fullName>
    </recommendedName>
</protein>
<dbReference type="EMBL" id="JAPWTJ010002065">
    <property type="protein sequence ID" value="KAJ8968094.1"/>
    <property type="molecule type" value="Genomic_DNA"/>
</dbReference>
<evidence type="ECO:0008006" key="3">
    <source>
        <dbReference type="Google" id="ProtNLM"/>
    </source>
</evidence>
<evidence type="ECO:0000313" key="1">
    <source>
        <dbReference type="EMBL" id="KAJ8968094.1"/>
    </source>
</evidence>